<keyword evidence="2" id="KW-0677">Repeat</keyword>
<dbReference type="InterPro" id="IPR050844">
    <property type="entry name" value="Coatomer_complex_subunit"/>
</dbReference>
<gene>
    <name evidence="3" type="ORF">H312_03026</name>
</gene>
<keyword evidence="4" id="KW-1185">Reference proteome</keyword>
<dbReference type="Gene3D" id="2.130.10.10">
    <property type="entry name" value="YVTN repeat-like/Quinoprotein amine dehydrogenase"/>
    <property type="match status" value="1"/>
</dbReference>
<feature type="non-terminal residue" evidence="3">
    <location>
        <position position="1"/>
    </location>
</feature>
<dbReference type="Gene3D" id="1.25.40.470">
    <property type="match status" value="1"/>
</dbReference>
<dbReference type="OrthoDB" id="10261470at2759"/>
<organism evidence="3 4">
    <name type="scientific">Anncaliia algerae PRA339</name>
    <dbReference type="NCBI Taxonomy" id="1288291"/>
    <lineage>
        <taxon>Eukaryota</taxon>
        <taxon>Fungi</taxon>
        <taxon>Fungi incertae sedis</taxon>
        <taxon>Microsporidia</taxon>
        <taxon>Tubulinosematoidea</taxon>
        <taxon>Tubulinosematidae</taxon>
        <taxon>Anncaliia</taxon>
    </lineage>
</organism>
<dbReference type="SMART" id="SM00320">
    <property type="entry name" value="WD40"/>
    <property type="match status" value="5"/>
</dbReference>
<sequence length="650" mass="75003">MKFSKSIPLTKVKCLAVHPTQQLLYFGMYNGTVLIYDSVNLTLLHALSLGNIVRSISVNEEFIVTGDDSGKISVFDTNYYKVNSKTIHSDFIRKVLIKDSLIYSSSDDCTIVISDLNLSRIGILEGHKHFVMDFMIVDSLLYSVSLDCSMGTFNLKSRKGNFTPLHENGINSITMFNKFIVTGSDDPSIKLISNFVTVSKIPFTSNVVKLINYEEMLLVCCENGEFSILSKELQTLFKVNLKTKLWDVKLKNNKMFLATDEGIKVYDYLKMNFGFVTDEKGFFIEGDSIFYTRFVDNAFLVKESKLPFEPENVAFSPNGKSLCILKDNTFNLLNTLGYRIKHSGECKEMSISNDLLITLDDKGLHLLENNKAIEHFNYFPKKVKIIDEFIIGLFDSKIKVINKEGTEIKEVSFTEKPIDFTFCREIIYFNDKNLLIGQFAIEKKVSSLFIYNEIIFFISNNMLYYVIIHKNKINYIFVCNVSGFPLGINSRGLVIWDDKFKIIDIKINKIIECFDLLDGKITSSDNILLTQFLISIGEYEEALSYSSDPLIKFDILLKLNKLKECIPLCKNKMMYQKLAKKFLEIYDYQNASDLFYKAEDYDSAFLFDFNGKNIYPPLKSDLEIIRRYRSNNFKEFFRGSEFKNLVEKFY</sequence>
<dbReference type="Proteomes" id="UP000030655">
    <property type="component" value="Unassembled WGS sequence"/>
</dbReference>
<dbReference type="InterPro" id="IPR036322">
    <property type="entry name" value="WD40_repeat_dom_sf"/>
</dbReference>
<dbReference type="InterPro" id="IPR001680">
    <property type="entry name" value="WD40_rpt"/>
</dbReference>
<evidence type="ECO:0008006" key="5">
    <source>
        <dbReference type="Google" id="ProtNLM"/>
    </source>
</evidence>
<evidence type="ECO:0000256" key="1">
    <source>
        <dbReference type="ARBA" id="ARBA00022574"/>
    </source>
</evidence>
<dbReference type="STRING" id="1288291.A0A059EY12"/>
<name>A0A059EY12_9MICR</name>
<dbReference type="PANTHER" id="PTHR19876:SF2">
    <property type="entry name" value="COATOMER SUBUNIT BETA"/>
    <property type="match status" value="1"/>
</dbReference>
<dbReference type="VEuPathDB" id="MicrosporidiaDB:H312_03026"/>
<keyword evidence="1" id="KW-0853">WD repeat</keyword>
<protein>
    <recommendedName>
        <fullName evidence="5">Coatomer WD associated region domain-containing protein</fullName>
    </recommendedName>
</protein>
<reference evidence="4" key="1">
    <citation type="submission" date="2013-02" db="EMBL/GenBank/DDBJ databases">
        <authorList>
            <consortium name="The Broad Institute Genome Sequencing Platform"/>
            <person name="Cuomo C."/>
            <person name="Becnel J."/>
            <person name="Sanscrainte N."/>
            <person name="Walker B."/>
            <person name="Young S.K."/>
            <person name="Zeng Q."/>
            <person name="Gargeya S."/>
            <person name="Fitzgerald M."/>
            <person name="Haas B."/>
            <person name="Abouelleil A."/>
            <person name="Alvarado L."/>
            <person name="Arachchi H.M."/>
            <person name="Berlin A.M."/>
            <person name="Chapman S.B."/>
            <person name="Dewar J."/>
            <person name="Goldberg J."/>
            <person name="Griggs A."/>
            <person name="Gujja S."/>
            <person name="Hansen M."/>
            <person name="Howarth C."/>
            <person name="Imamovic A."/>
            <person name="Larimer J."/>
            <person name="McCowan C."/>
            <person name="Murphy C."/>
            <person name="Neiman D."/>
            <person name="Pearson M."/>
            <person name="Priest M."/>
            <person name="Roberts A."/>
            <person name="Saif S."/>
            <person name="Shea T."/>
            <person name="Sisk P."/>
            <person name="Sykes S."/>
            <person name="Wortman J."/>
            <person name="Nusbaum C."/>
            <person name="Birren B."/>
        </authorList>
    </citation>
    <scope>NUCLEOTIDE SEQUENCE [LARGE SCALE GENOMIC DNA]</scope>
    <source>
        <strain evidence="4">PRA339</strain>
    </source>
</reference>
<evidence type="ECO:0000313" key="3">
    <source>
        <dbReference type="EMBL" id="KCZ79581.1"/>
    </source>
</evidence>
<accession>A0A059EY12</accession>
<dbReference type="InterPro" id="IPR015943">
    <property type="entry name" value="WD40/YVTN_repeat-like_dom_sf"/>
</dbReference>
<reference evidence="3 4" key="2">
    <citation type="submission" date="2014-03" db="EMBL/GenBank/DDBJ databases">
        <title>The Genome Sequence of Anncaliia algerae insect isolate PRA339.</title>
        <authorList>
            <consortium name="The Broad Institute Genome Sequencing Platform"/>
            <consortium name="The Broad Institute Genome Sequencing Center for Infectious Disease"/>
            <person name="Cuomo C."/>
            <person name="Becnel J."/>
            <person name="Sanscrainte N."/>
            <person name="Walker B."/>
            <person name="Young S.K."/>
            <person name="Zeng Q."/>
            <person name="Gargeya S."/>
            <person name="Fitzgerald M."/>
            <person name="Haas B."/>
            <person name="Abouelleil A."/>
            <person name="Alvarado L."/>
            <person name="Arachchi H.M."/>
            <person name="Berlin A.M."/>
            <person name="Chapman S.B."/>
            <person name="Dewar J."/>
            <person name="Goldberg J."/>
            <person name="Griggs A."/>
            <person name="Gujja S."/>
            <person name="Hansen M."/>
            <person name="Howarth C."/>
            <person name="Imamovic A."/>
            <person name="Larimer J."/>
            <person name="McCowan C."/>
            <person name="Murphy C."/>
            <person name="Neiman D."/>
            <person name="Pearson M."/>
            <person name="Priest M."/>
            <person name="Roberts A."/>
            <person name="Saif S."/>
            <person name="Shea T."/>
            <person name="Sisk P."/>
            <person name="Sykes S."/>
            <person name="Wortman J."/>
            <person name="Nusbaum C."/>
            <person name="Birren B."/>
        </authorList>
    </citation>
    <scope>NUCLEOTIDE SEQUENCE [LARGE SCALE GENOMIC DNA]</scope>
    <source>
        <strain evidence="3 4">PRA339</strain>
    </source>
</reference>
<dbReference type="HOGENOM" id="CLU_022265_0_0_1"/>
<proteinExistence type="predicted"/>
<dbReference type="AlphaFoldDB" id="A0A059EY12"/>
<dbReference type="GO" id="GO:0006886">
    <property type="term" value="P:intracellular protein transport"/>
    <property type="evidence" value="ECO:0007669"/>
    <property type="project" value="TreeGrafter"/>
</dbReference>
<dbReference type="GO" id="GO:0030126">
    <property type="term" value="C:COPI vesicle coat"/>
    <property type="evidence" value="ECO:0007669"/>
    <property type="project" value="TreeGrafter"/>
</dbReference>
<evidence type="ECO:0000256" key="2">
    <source>
        <dbReference type="ARBA" id="ARBA00022737"/>
    </source>
</evidence>
<evidence type="ECO:0000313" key="4">
    <source>
        <dbReference type="Proteomes" id="UP000030655"/>
    </source>
</evidence>
<dbReference type="SUPFAM" id="SSF50978">
    <property type="entry name" value="WD40 repeat-like"/>
    <property type="match status" value="2"/>
</dbReference>
<dbReference type="GO" id="GO:0006891">
    <property type="term" value="P:intra-Golgi vesicle-mediated transport"/>
    <property type="evidence" value="ECO:0007669"/>
    <property type="project" value="TreeGrafter"/>
</dbReference>
<dbReference type="GO" id="GO:0006888">
    <property type="term" value="P:endoplasmic reticulum to Golgi vesicle-mediated transport"/>
    <property type="evidence" value="ECO:0007669"/>
    <property type="project" value="TreeGrafter"/>
</dbReference>
<dbReference type="GO" id="GO:0006890">
    <property type="term" value="P:retrograde vesicle-mediated transport, Golgi to endoplasmic reticulum"/>
    <property type="evidence" value="ECO:0007669"/>
    <property type="project" value="TreeGrafter"/>
</dbReference>
<dbReference type="EMBL" id="KK365254">
    <property type="protein sequence ID" value="KCZ79581.1"/>
    <property type="molecule type" value="Genomic_DNA"/>
</dbReference>
<dbReference type="PANTHER" id="PTHR19876">
    <property type="entry name" value="COATOMER"/>
    <property type="match status" value="1"/>
</dbReference>